<keyword evidence="2" id="KW-0472">Membrane</keyword>
<dbReference type="RefSeq" id="WP_323305217.1">
    <property type="nucleotide sequence ID" value="NZ_JAYGHX010000004.1"/>
</dbReference>
<dbReference type="Proteomes" id="UP001304461">
    <property type="component" value="Unassembled WGS sequence"/>
</dbReference>
<comment type="caution">
    <text evidence="3">The sequence shown here is derived from an EMBL/GenBank/DDBJ whole genome shotgun (WGS) entry which is preliminary data.</text>
</comment>
<protein>
    <submittedName>
        <fullName evidence="3">Ycf66 family protein</fullName>
    </submittedName>
</protein>
<gene>
    <name evidence="3" type="ORF">VB738_07840</name>
</gene>
<reference evidence="3 4" key="1">
    <citation type="submission" date="2023-12" db="EMBL/GenBank/DDBJ databases">
        <title>Baltic Sea Cyanobacteria.</title>
        <authorList>
            <person name="Delbaje E."/>
            <person name="Fewer D.P."/>
            <person name="Shishido T.K."/>
        </authorList>
    </citation>
    <scope>NUCLEOTIDE SEQUENCE [LARGE SCALE GENOMIC DNA]</scope>
    <source>
        <strain evidence="3 4">UHCC 0139</strain>
    </source>
</reference>
<evidence type="ECO:0000256" key="1">
    <source>
        <dbReference type="SAM" id="MobiDB-lite"/>
    </source>
</evidence>
<organism evidence="3 4">
    <name type="scientific">Cyanobium gracile UHCC 0139</name>
    <dbReference type="NCBI Taxonomy" id="3110308"/>
    <lineage>
        <taxon>Bacteria</taxon>
        <taxon>Bacillati</taxon>
        <taxon>Cyanobacteriota</taxon>
        <taxon>Cyanophyceae</taxon>
        <taxon>Synechococcales</taxon>
        <taxon>Prochlorococcaceae</taxon>
        <taxon>Cyanobium</taxon>
    </lineage>
</organism>
<keyword evidence="4" id="KW-1185">Reference proteome</keyword>
<dbReference type="Pfam" id="PF07444">
    <property type="entry name" value="Ycf66_N"/>
    <property type="match status" value="1"/>
</dbReference>
<feature type="transmembrane region" description="Helical" evidence="2">
    <location>
        <begin position="34"/>
        <end position="50"/>
    </location>
</feature>
<dbReference type="EMBL" id="JAYGHX010000004">
    <property type="protein sequence ID" value="MEA5391171.1"/>
    <property type="molecule type" value="Genomic_DNA"/>
</dbReference>
<sequence>MLATLGGFLALLLGLLLLLLPLLASELSRARDSVWGAVVLLLGLVLVTSAERLTGAPMLAVLCGGLLIGRLGVEVGQARWRLLSEEERQRLWSWERWQTSLSQLGASLAQLLQLARGVVSGLGAWVAERRAARPAVSKRWVRPEADPPEVAAVAEVAETSAAEPEPDEEPVPDDGPLVVDGFEAIDALLEQAVPETPETVSPPETAAAGEGLGEAG</sequence>
<evidence type="ECO:0000313" key="4">
    <source>
        <dbReference type="Proteomes" id="UP001304461"/>
    </source>
</evidence>
<dbReference type="InterPro" id="IPR010004">
    <property type="entry name" value="Uncharacterised_Ycf66"/>
</dbReference>
<evidence type="ECO:0000313" key="3">
    <source>
        <dbReference type="EMBL" id="MEA5391171.1"/>
    </source>
</evidence>
<feature type="region of interest" description="Disordered" evidence="1">
    <location>
        <begin position="157"/>
        <end position="216"/>
    </location>
</feature>
<feature type="compositionally biased region" description="Low complexity" evidence="1">
    <location>
        <begin position="192"/>
        <end position="209"/>
    </location>
</feature>
<keyword evidence="2" id="KW-1133">Transmembrane helix</keyword>
<evidence type="ECO:0000256" key="2">
    <source>
        <dbReference type="SAM" id="Phobius"/>
    </source>
</evidence>
<name>A0ABU5RTS8_9CYAN</name>
<proteinExistence type="predicted"/>
<accession>A0ABU5RTS8</accession>
<keyword evidence="2" id="KW-0812">Transmembrane</keyword>